<dbReference type="InterPro" id="IPR052537">
    <property type="entry name" value="Extradiol_RC_dioxygenase"/>
</dbReference>
<dbReference type="RefSeq" id="WP_133198941.1">
    <property type="nucleotide sequence ID" value="NZ_JBHUCW010000046.1"/>
</dbReference>
<dbReference type="Proteomes" id="UP000295722">
    <property type="component" value="Unassembled WGS sequence"/>
</dbReference>
<organism evidence="2 3">
    <name type="scientific">Paraburkholderia silviterrae</name>
    <dbReference type="NCBI Taxonomy" id="2528715"/>
    <lineage>
        <taxon>Bacteria</taxon>
        <taxon>Pseudomonadati</taxon>
        <taxon>Pseudomonadota</taxon>
        <taxon>Betaproteobacteria</taxon>
        <taxon>Burkholderiales</taxon>
        <taxon>Burkholderiaceae</taxon>
        <taxon>Paraburkholderia</taxon>
    </lineage>
</organism>
<dbReference type="InterPro" id="IPR029068">
    <property type="entry name" value="Glyas_Bleomycin-R_OHBP_Dase"/>
</dbReference>
<accession>A0A4R5M0Y0</accession>
<comment type="caution">
    <text evidence="2">The sequence shown here is derived from an EMBL/GenBank/DDBJ whole genome shotgun (WGS) entry which is preliminary data.</text>
</comment>
<dbReference type="AlphaFoldDB" id="A0A4R5M0Y0"/>
<sequence length="321" mass="35802">MTEAQEAILRHHHITLCVGSAQHDYDFHTKVLALKSVKKTLIYDGAAPFYHLYYGNDRGEESTLITCFPVAHFGRRGNRGAGQIGGLSLSVPVSAIAFWEKRLRDHGFEVKRSERFGEPVLSFAHPCGIPYEMIGIADDARQPWSNGEVPADLAIRGLHTISVNVRELEPSQEFMQRGWSAHEVARDGTHTRFAFGEGAGHPGQFVDYVLTPDLPQASWTYGEGIVHHCAFQVRDRAVQDKVKANLEGLGFTDTSERKDRGYFESIYVRTPAGAMFEATVSKPEAFLIDETYEAMGSKVQIAPQFESQRATIIASLEKLEF</sequence>
<keyword evidence="3" id="KW-1185">Reference proteome</keyword>
<evidence type="ECO:0000313" key="2">
    <source>
        <dbReference type="EMBL" id="TDG18889.1"/>
    </source>
</evidence>
<dbReference type="PANTHER" id="PTHR36110:SF4">
    <property type="entry name" value="RING-CLEAVING DIOXYGENASE MHQA-RELATED"/>
    <property type="match status" value="1"/>
</dbReference>
<dbReference type="PANTHER" id="PTHR36110">
    <property type="entry name" value="RING-CLEAVING DIOXYGENASE MHQE-RELATED"/>
    <property type="match status" value="1"/>
</dbReference>
<protein>
    <submittedName>
        <fullName evidence="2">Glyoxalase</fullName>
    </submittedName>
</protein>
<dbReference type="EMBL" id="SMRP01000026">
    <property type="protein sequence ID" value="TDG18889.1"/>
    <property type="molecule type" value="Genomic_DNA"/>
</dbReference>
<proteinExistence type="predicted"/>
<evidence type="ECO:0000259" key="1">
    <source>
        <dbReference type="PROSITE" id="PS51819"/>
    </source>
</evidence>
<dbReference type="PROSITE" id="PS51819">
    <property type="entry name" value="VOC"/>
    <property type="match status" value="2"/>
</dbReference>
<reference evidence="2 3" key="1">
    <citation type="submission" date="2019-03" db="EMBL/GenBank/DDBJ databases">
        <title>Paraburkholderia sp. 4M-K11, isolated from subtropical forest soil.</title>
        <authorList>
            <person name="Gao Z.-H."/>
            <person name="Qiu L.-H."/>
        </authorList>
    </citation>
    <scope>NUCLEOTIDE SEQUENCE [LARGE SCALE GENOMIC DNA]</scope>
    <source>
        <strain evidence="2 3">4M-K11</strain>
    </source>
</reference>
<dbReference type="OrthoDB" id="9795618at2"/>
<dbReference type="InterPro" id="IPR037523">
    <property type="entry name" value="VOC_core"/>
</dbReference>
<gene>
    <name evidence="2" type="ORF">EYW47_32635</name>
</gene>
<name>A0A4R5M0Y0_9BURK</name>
<feature type="domain" description="VOC" evidence="1">
    <location>
        <begin position="157"/>
        <end position="281"/>
    </location>
</feature>
<evidence type="ECO:0000313" key="3">
    <source>
        <dbReference type="Proteomes" id="UP000295722"/>
    </source>
</evidence>
<dbReference type="SUPFAM" id="SSF54593">
    <property type="entry name" value="Glyoxalase/Bleomycin resistance protein/Dihydroxybiphenyl dioxygenase"/>
    <property type="match status" value="1"/>
</dbReference>
<dbReference type="Gene3D" id="3.10.180.10">
    <property type="entry name" value="2,3-Dihydroxybiphenyl 1,2-Dioxygenase, domain 1"/>
    <property type="match status" value="2"/>
</dbReference>
<feature type="domain" description="VOC" evidence="1">
    <location>
        <begin position="10"/>
        <end position="136"/>
    </location>
</feature>